<dbReference type="EMBL" id="CP021526">
    <property type="protein sequence ID" value="ARW12148.1"/>
    <property type="molecule type" value="Genomic_DNA"/>
</dbReference>
<name>A0A1Y0V902_9PROT</name>
<feature type="region of interest" description="Disordered" evidence="1">
    <location>
        <begin position="1"/>
        <end position="47"/>
    </location>
</feature>
<gene>
    <name evidence="2" type="ORF">S101447_03111</name>
</gene>
<dbReference type="AlphaFoldDB" id="A0A1Y0V902"/>
<feature type="compositionally biased region" description="Basic and acidic residues" evidence="1">
    <location>
        <begin position="24"/>
        <end position="47"/>
    </location>
</feature>
<dbReference type="Proteomes" id="UP000195633">
    <property type="component" value="Plasmid pAP1447-2"/>
</dbReference>
<geneLocation type="plasmid" evidence="3">
    <name>pap1447-2 sequence</name>
</geneLocation>
<proteinExistence type="predicted"/>
<protein>
    <submittedName>
        <fullName evidence="2">Uncharacterized protein</fullName>
    </submittedName>
</protein>
<evidence type="ECO:0000256" key="1">
    <source>
        <dbReference type="SAM" id="MobiDB-lite"/>
    </source>
</evidence>
<sequence length="47" mass="5361">MESQRDVATQVFYDPYVSPPSTDRMQRAEEADPIEKALKAGELEYTP</sequence>
<reference evidence="2 3" key="1">
    <citation type="submission" date="2017-05" db="EMBL/GenBank/DDBJ databases">
        <title>Genome sequence of Acetobacter pasteurianus subsp. ascendens strain SRCM101447.</title>
        <authorList>
            <person name="Cho S.H."/>
        </authorList>
    </citation>
    <scope>NUCLEOTIDE SEQUENCE [LARGE SCALE GENOMIC DNA]</scope>
    <source>
        <strain evidence="2 3">SRCM101447</strain>
        <plasmid evidence="3">Plasmid pap1447-2 sequence</plasmid>
    </source>
</reference>
<evidence type="ECO:0000313" key="3">
    <source>
        <dbReference type="Proteomes" id="UP000195633"/>
    </source>
</evidence>
<keyword evidence="2" id="KW-0614">Plasmid</keyword>
<dbReference type="RefSeq" id="WP_157668618.1">
    <property type="nucleotide sequence ID" value="NZ_CP021526.1"/>
</dbReference>
<accession>A0A1Y0V902</accession>
<evidence type="ECO:0000313" key="2">
    <source>
        <dbReference type="EMBL" id="ARW12148.1"/>
    </source>
</evidence>
<organism evidence="2 3">
    <name type="scientific">Acetobacter ascendens</name>
    <dbReference type="NCBI Taxonomy" id="481146"/>
    <lineage>
        <taxon>Bacteria</taxon>
        <taxon>Pseudomonadati</taxon>
        <taxon>Pseudomonadota</taxon>
        <taxon>Alphaproteobacteria</taxon>
        <taxon>Acetobacterales</taxon>
        <taxon>Acetobacteraceae</taxon>
        <taxon>Acetobacter</taxon>
    </lineage>
</organism>